<dbReference type="RefSeq" id="WP_145611409.1">
    <property type="nucleotide sequence ID" value="NZ_VISO01000001.1"/>
</dbReference>
<dbReference type="Pfam" id="PF13592">
    <property type="entry name" value="HTH_33"/>
    <property type="match status" value="1"/>
</dbReference>
<name>A0A559TJI1_9HYPH</name>
<evidence type="ECO:0000259" key="2">
    <source>
        <dbReference type="Pfam" id="PF13592"/>
    </source>
</evidence>
<evidence type="ECO:0000256" key="1">
    <source>
        <dbReference type="SAM" id="MobiDB-lite"/>
    </source>
</evidence>
<reference evidence="3 4" key="1">
    <citation type="submission" date="2019-06" db="EMBL/GenBank/DDBJ databases">
        <title>Pac Bio to generate improved reference genome sequences for organisms with transposon mutant libraries (support for FEBA project).</title>
        <authorList>
            <person name="Blow M."/>
        </authorList>
    </citation>
    <scope>NUCLEOTIDE SEQUENCE [LARGE SCALE GENOMIC DNA]</scope>
    <source>
        <strain evidence="3 4">USDA 1844</strain>
    </source>
</reference>
<dbReference type="Proteomes" id="UP000319824">
    <property type="component" value="Unassembled WGS sequence"/>
</dbReference>
<comment type="caution">
    <text evidence="3">The sequence shown here is derived from an EMBL/GenBank/DDBJ whole genome shotgun (WGS) entry which is preliminary data.</text>
</comment>
<feature type="compositionally biased region" description="Low complexity" evidence="1">
    <location>
        <begin position="138"/>
        <end position="148"/>
    </location>
</feature>
<evidence type="ECO:0000313" key="4">
    <source>
        <dbReference type="Proteomes" id="UP000319824"/>
    </source>
</evidence>
<dbReference type="EMBL" id="VISO01000001">
    <property type="protein sequence ID" value="TVZ74771.1"/>
    <property type="molecule type" value="Genomic_DNA"/>
</dbReference>
<gene>
    <name evidence="3" type="ORF">BCL32_0082</name>
</gene>
<evidence type="ECO:0000313" key="3">
    <source>
        <dbReference type="EMBL" id="TVZ74771.1"/>
    </source>
</evidence>
<protein>
    <submittedName>
        <fullName evidence="3">Winged helix-turn-helix protein</fullName>
    </submittedName>
</protein>
<feature type="region of interest" description="Disordered" evidence="1">
    <location>
        <begin position="113"/>
        <end position="148"/>
    </location>
</feature>
<feature type="domain" description="Winged helix-turn helix" evidence="2">
    <location>
        <begin position="64"/>
        <end position="120"/>
    </location>
</feature>
<organism evidence="3 4">
    <name type="scientific">Rhizobium mongolense USDA 1844</name>
    <dbReference type="NCBI Taxonomy" id="1079460"/>
    <lineage>
        <taxon>Bacteria</taxon>
        <taxon>Pseudomonadati</taxon>
        <taxon>Pseudomonadota</taxon>
        <taxon>Alphaproteobacteria</taxon>
        <taxon>Hyphomicrobiales</taxon>
        <taxon>Rhizobiaceae</taxon>
        <taxon>Rhizobium/Agrobacterium group</taxon>
        <taxon>Rhizobium</taxon>
    </lineage>
</organism>
<accession>A0A559TJI1</accession>
<sequence length="148" mass="16495">MKDTMIGVDLAKIVRDWVIRFNARGPSGLINGKAPGNQGKLSDVHRQALAKIVESGPIPAVHGVVRWRRKDLVQWLFQEYRISVDETTIGRELKALGFAKLSARPRHYAQNEGDLESFKKSSPPHWQQSKAGSRRTSRLSSGGLSFCS</sequence>
<proteinExistence type="predicted"/>
<dbReference type="InterPro" id="IPR025959">
    <property type="entry name" value="Winged_HTH_dom"/>
</dbReference>
<dbReference type="AlphaFoldDB" id="A0A559TJI1"/>